<dbReference type="InterPro" id="IPR002932">
    <property type="entry name" value="Glu_synthdom"/>
</dbReference>
<proteinExistence type="inferred from homology"/>
<dbReference type="Gene3D" id="3.20.20.70">
    <property type="entry name" value="Aldolase class I"/>
    <property type="match status" value="2"/>
</dbReference>
<sequence>MPNKFHVNLQHAPPRFSPISKFSSFEIKRCLGCRRCIKDTSCIYNTYKKREFDPVEILDTGDHMCVSCMRCVQECKNNILSRATNPRWDRMGNDYWTPEIIASIWKQAETGKIPVSGSGYRGPFCGPGFDQIWTDMSEIIRPTRDGIHGREPISTIIELGRKPEGLSFDSDGRILTDLPPLVPISIPVVLDIPDFGFMGDGAHRAMTRAAVELETLSITKSEQANGKLAEFRNSLIIKFDPDKDDRTALRGAKIAEIPFKNNMMDRISAIKETYPELIVSIRLLLDERAKGRTRELVNSGADIIHLQANPDGRGFGKNQKKHVTGLVREVHLDLVSNSIRDQITLLVSGGIAMAEHVAKIILCGADGAGVDRSLIVALECRLCADCEEQAECPVKIDQVTEEWGARRIVNLLGSWHAQLIEVLGAMGLREVRRLRGEVGRAMFFKDLEQDNFNPIFNRKKENNASPKAPGWADSPGKSTQPRSDAKPAGSRYRNPLGKYTVILETNCTHCGKCAEACRYGVLIKSANFVLPHRVSLCRGPEVCKANGSFCMDRCPEDAIKVGIDPMWKTFGDPRWTADLITSTWMQAETSMPPDGSGLEYKIGDSGGGFDKIEFDFPDEPPDPLLSYDDIDLSIPLNRRQDDNRPQVTIGFPVYGGGMSFGSISLTTMVSRARAYKAFDSFTCSGEGGYPDALKPYDDHVITQVATGLFGVMEETIQRVRIVELKYAQGAKPGLGGHLLGDKVTPAVAKIRQAVEGSALFSPFPFHSVYSVEDHKKHVDWIKHINPRALVSVKVSTPTDVDMVAVGSFYAGGHIIHLDGSYGGTGAAPDIAKKNIAMPIEYAIPKVHQFLIQEGVRNQLTLIASGGIRSAWDIAKAIALGADGVVIGTAELVALECVRCGNCESGRGCPRGIATTDDELASAYDVSWGTRRLKNLFHSYSVQLKEILRRFGLKSIQELVGKTDLLVHRDYM</sequence>
<evidence type="ECO:0000256" key="2">
    <source>
        <dbReference type="ARBA" id="ARBA00012079"/>
    </source>
</evidence>
<evidence type="ECO:0000256" key="4">
    <source>
        <dbReference type="SAM" id="MobiDB-lite"/>
    </source>
</evidence>
<protein>
    <recommendedName>
        <fullName evidence="2">glutamate synthase (NADPH)</fullName>
        <ecNumber evidence="2">1.4.1.13</ecNumber>
    </recommendedName>
</protein>
<dbReference type="SUPFAM" id="SSF54862">
    <property type="entry name" value="4Fe-4S ferredoxins"/>
    <property type="match status" value="2"/>
</dbReference>
<evidence type="ECO:0000259" key="5">
    <source>
        <dbReference type="PROSITE" id="PS51379"/>
    </source>
</evidence>
<dbReference type="InterPro" id="IPR017896">
    <property type="entry name" value="4Fe4S_Fe-S-bd"/>
</dbReference>
<dbReference type="SUPFAM" id="SSF51395">
    <property type="entry name" value="FMN-linked oxidoreductases"/>
    <property type="match status" value="2"/>
</dbReference>
<accession>A0A0F9NEA0</accession>
<dbReference type="AlphaFoldDB" id="A0A0F9NEA0"/>
<dbReference type="GO" id="GO:0006537">
    <property type="term" value="P:glutamate biosynthetic process"/>
    <property type="evidence" value="ECO:0007669"/>
    <property type="project" value="InterPro"/>
</dbReference>
<evidence type="ECO:0000256" key="1">
    <source>
        <dbReference type="ARBA" id="ARBA00009716"/>
    </source>
</evidence>
<organism evidence="6">
    <name type="scientific">marine sediment metagenome</name>
    <dbReference type="NCBI Taxonomy" id="412755"/>
    <lineage>
        <taxon>unclassified sequences</taxon>
        <taxon>metagenomes</taxon>
        <taxon>ecological metagenomes</taxon>
    </lineage>
</organism>
<dbReference type="PANTHER" id="PTHR43819:SF1">
    <property type="entry name" value="ARCHAEAL-TYPE GLUTAMATE SYNTHASE [NADPH]"/>
    <property type="match status" value="1"/>
</dbReference>
<comment type="catalytic activity">
    <reaction evidence="3">
        <text>2 L-glutamate + NADP(+) = L-glutamine + 2-oxoglutarate + NADPH + H(+)</text>
        <dbReference type="Rhea" id="RHEA:15501"/>
        <dbReference type="ChEBI" id="CHEBI:15378"/>
        <dbReference type="ChEBI" id="CHEBI:16810"/>
        <dbReference type="ChEBI" id="CHEBI:29985"/>
        <dbReference type="ChEBI" id="CHEBI:57783"/>
        <dbReference type="ChEBI" id="CHEBI:58349"/>
        <dbReference type="ChEBI" id="CHEBI:58359"/>
        <dbReference type="EC" id="1.4.1.13"/>
    </reaction>
</comment>
<evidence type="ECO:0000256" key="3">
    <source>
        <dbReference type="ARBA" id="ARBA00048151"/>
    </source>
</evidence>
<evidence type="ECO:0000313" key="6">
    <source>
        <dbReference type="EMBL" id="KKM79737.1"/>
    </source>
</evidence>
<dbReference type="PROSITE" id="PS51379">
    <property type="entry name" value="4FE4S_FER_2"/>
    <property type="match status" value="3"/>
</dbReference>
<feature type="region of interest" description="Disordered" evidence="4">
    <location>
        <begin position="456"/>
        <end position="491"/>
    </location>
</feature>
<dbReference type="PANTHER" id="PTHR43819">
    <property type="entry name" value="ARCHAEAL-TYPE GLUTAMATE SYNTHASE [NADPH]"/>
    <property type="match status" value="1"/>
</dbReference>
<gene>
    <name evidence="6" type="ORF">LCGC14_1346920</name>
</gene>
<dbReference type="GO" id="GO:0004355">
    <property type="term" value="F:glutamate synthase (NADPH) activity"/>
    <property type="evidence" value="ECO:0007669"/>
    <property type="project" value="UniProtKB-EC"/>
</dbReference>
<feature type="domain" description="4Fe-4S ferredoxin-type" evidence="5">
    <location>
        <begin position="53"/>
        <end position="85"/>
    </location>
</feature>
<comment type="caution">
    <text evidence="6">The sequence shown here is derived from an EMBL/GenBank/DDBJ whole genome shotgun (WGS) entry which is preliminary data.</text>
</comment>
<feature type="domain" description="4Fe-4S ferredoxin-type" evidence="5">
    <location>
        <begin position="498"/>
        <end position="527"/>
    </location>
</feature>
<feature type="domain" description="4Fe-4S ferredoxin-type" evidence="5">
    <location>
        <begin position="887"/>
        <end position="918"/>
    </location>
</feature>
<name>A0A0F9NEA0_9ZZZZ</name>
<dbReference type="EC" id="1.4.1.13" evidence="2"/>
<dbReference type="CDD" id="cd02808">
    <property type="entry name" value="GltS_FMN"/>
    <property type="match status" value="1"/>
</dbReference>
<dbReference type="EMBL" id="LAZR01008293">
    <property type="protein sequence ID" value="KKM79737.1"/>
    <property type="molecule type" value="Genomic_DNA"/>
</dbReference>
<dbReference type="Pfam" id="PF01645">
    <property type="entry name" value="Glu_synthase"/>
    <property type="match status" value="2"/>
</dbReference>
<dbReference type="InterPro" id="IPR013785">
    <property type="entry name" value="Aldolase_TIM"/>
</dbReference>
<comment type="similarity">
    <text evidence="1">Belongs to the glutamate synthase family.</text>
</comment>
<reference evidence="6" key="1">
    <citation type="journal article" date="2015" name="Nature">
        <title>Complex archaea that bridge the gap between prokaryotes and eukaryotes.</title>
        <authorList>
            <person name="Spang A."/>
            <person name="Saw J.H."/>
            <person name="Jorgensen S.L."/>
            <person name="Zaremba-Niedzwiedzka K."/>
            <person name="Martijn J."/>
            <person name="Lind A.E."/>
            <person name="van Eijk R."/>
            <person name="Schleper C."/>
            <person name="Guy L."/>
            <person name="Ettema T.J."/>
        </authorList>
    </citation>
    <scope>NUCLEOTIDE SEQUENCE</scope>
</reference>